<reference evidence="1" key="1">
    <citation type="submission" date="2014-09" db="EMBL/GenBank/DDBJ databases">
        <authorList>
            <person name="Magalhaes I.L.F."/>
            <person name="Oliveira U."/>
            <person name="Santos F.R."/>
            <person name="Vidigal T.H.D.A."/>
            <person name="Brescovit A.D."/>
            <person name="Santos A.J."/>
        </authorList>
    </citation>
    <scope>NUCLEOTIDE SEQUENCE</scope>
    <source>
        <tissue evidence="1">Shoot tissue taken approximately 20 cm above the soil surface</tissue>
    </source>
</reference>
<dbReference type="AlphaFoldDB" id="A0A0A9FN11"/>
<reference evidence="1" key="2">
    <citation type="journal article" date="2015" name="Data Brief">
        <title>Shoot transcriptome of the giant reed, Arundo donax.</title>
        <authorList>
            <person name="Barrero R.A."/>
            <person name="Guerrero F.D."/>
            <person name="Moolhuijzen P."/>
            <person name="Goolsby J.A."/>
            <person name="Tidwell J."/>
            <person name="Bellgard S.E."/>
            <person name="Bellgard M.I."/>
        </authorList>
    </citation>
    <scope>NUCLEOTIDE SEQUENCE</scope>
    <source>
        <tissue evidence="1">Shoot tissue taken approximately 20 cm above the soil surface</tissue>
    </source>
</reference>
<dbReference type="EMBL" id="GBRH01183696">
    <property type="protein sequence ID" value="JAE14200.1"/>
    <property type="molecule type" value="Transcribed_RNA"/>
</dbReference>
<sequence length="37" mass="4308">MASTQLKNGLTIPEKQRDTSNLVRSFVRYEHKQCTLN</sequence>
<accession>A0A0A9FN11</accession>
<proteinExistence type="predicted"/>
<evidence type="ECO:0000313" key="1">
    <source>
        <dbReference type="EMBL" id="JAE14200.1"/>
    </source>
</evidence>
<protein>
    <submittedName>
        <fullName evidence="1">Uncharacterized protein</fullName>
    </submittedName>
</protein>
<name>A0A0A9FN11_ARUDO</name>
<organism evidence="1">
    <name type="scientific">Arundo donax</name>
    <name type="common">Giant reed</name>
    <name type="synonym">Donax arundinaceus</name>
    <dbReference type="NCBI Taxonomy" id="35708"/>
    <lineage>
        <taxon>Eukaryota</taxon>
        <taxon>Viridiplantae</taxon>
        <taxon>Streptophyta</taxon>
        <taxon>Embryophyta</taxon>
        <taxon>Tracheophyta</taxon>
        <taxon>Spermatophyta</taxon>
        <taxon>Magnoliopsida</taxon>
        <taxon>Liliopsida</taxon>
        <taxon>Poales</taxon>
        <taxon>Poaceae</taxon>
        <taxon>PACMAD clade</taxon>
        <taxon>Arundinoideae</taxon>
        <taxon>Arundineae</taxon>
        <taxon>Arundo</taxon>
    </lineage>
</organism>